<reference evidence="20 21" key="1">
    <citation type="submission" date="2020-04" db="EMBL/GenBank/DDBJ databases">
        <authorList>
            <person name="Hitch T.C.A."/>
            <person name="Wylensek D."/>
            <person name="Clavel T."/>
        </authorList>
    </citation>
    <scope>NUCLEOTIDE SEQUENCE [LARGE SCALE GENOMIC DNA]</scope>
    <source>
        <strain evidence="20 21">COR2-253-APC-1A</strain>
    </source>
</reference>
<dbReference type="EMBL" id="JABAEW010000040">
    <property type="protein sequence ID" value="NMD88222.1"/>
    <property type="molecule type" value="Genomic_DNA"/>
</dbReference>
<evidence type="ECO:0000256" key="13">
    <source>
        <dbReference type="ARBA" id="ARBA00022759"/>
    </source>
</evidence>
<evidence type="ECO:0000256" key="4">
    <source>
        <dbReference type="ARBA" id="ARBA00017719"/>
    </source>
</evidence>
<dbReference type="SUPFAM" id="SSF50249">
    <property type="entry name" value="Nucleic acid-binding proteins"/>
    <property type="match status" value="1"/>
</dbReference>
<evidence type="ECO:0000256" key="14">
    <source>
        <dbReference type="ARBA" id="ARBA00022801"/>
    </source>
</evidence>
<accession>A0A848B5A0</accession>
<dbReference type="GO" id="GO:0006364">
    <property type="term" value="P:rRNA processing"/>
    <property type="evidence" value="ECO:0007669"/>
    <property type="project" value="UniProtKB-KW"/>
</dbReference>
<dbReference type="Pfam" id="PF10150">
    <property type="entry name" value="RNase_E_G"/>
    <property type="match status" value="1"/>
</dbReference>
<keyword evidence="8" id="KW-0698">rRNA processing</keyword>
<dbReference type="Pfam" id="PF20833">
    <property type="entry name" value="RNase_E_G_Thio"/>
    <property type="match status" value="1"/>
</dbReference>
<comment type="caution">
    <text evidence="20">The sequence shown here is derived from an EMBL/GenBank/DDBJ whole genome shotgun (WGS) entry which is preliminary data.</text>
</comment>
<evidence type="ECO:0000256" key="6">
    <source>
        <dbReference type="ARBA" id="ARBA00022490"/>
    </source>
</evidence>
<dbReference type="NCBIfam" id="TIGR00757">
    <property type="entry name" value="RNaseEG"/>
    <property type="match status" value="1"/>
</dbReference>
<dbReference type="GO" id="GO:0046872">
    <property type="term" value="F:metal ion binding"/>
    <property type="evidence" value="ECO:0007669"/>
    <property type="project" value="UniProtKB-KW"/>
</dbReference>
<evidence type="ECO:0000259" key="19">
    <source>
        <dbReference type="SMART" id="SM00316"/>
    </source>
</evidence>
<dbReference type="Gene3D" id="3.40.1260.20">
    <property type="entry name" value="Ribonuclease E, catalytic domain"/>
    <property type="match status" value="1"/>
</dbReference>
<dbReference type="InterPro" id="IPR019307">
    <property type="entry name" value="RNA-bd_AU-1/RNase_E/G"/>
</dbReference>
<dbReference type="InterPro" id="IPR003029">
    <property type="entry name" value="S1_domain"/>
</dbReference>
<keyword evidence="7" id="KW-0997">Cell inner membrane</keyword>
<comment type="subcellular location">
    <subcellularLocation>
        <location evidence="2">Cytoplasm</location>
    </subcellularLocation>
</comment>
<comment type="similarity">
    <text evidence="3">Belongs to the RNase E/G family. RNase G subfamily.</text>
</comment>
<keyword evidence="5" id="KW-1003">Cell membrane</keyword>
<keyword evidence="9" id="KW-0819">tRNA processing</keyword>
<dbReference type="InterPro" id="IPR048583">
    <property type="entry name" value="RNase_E_G_thioredoxin-like"/>
</dbReference>
<evidence type="ECO:0000256" key="7">
    <source>
        <dbReference type="ARBA" id="ARBA00022519"/>
    </source>
</evidence>
<proteinExistence type="inferred from homology"/>
<keyword evidence="10" id="KW-0540">Nuclease</keyword>
<evidence type="ECO:0000256" key="15">
    <source>
        <dbReference type="ARBA" id="ARBA00022842"/>
    </source>
</evidence>
<dbReference type="GO" id="GO:0004540">
    <property type="term" value="F:RNA nuclease activity"/>
    <property type="evidence" value="ECO:0007669"/>
    <property type="project" value="InterPro"/>
</dbReference>
<gene>
    <name evidence="20" type="ORF">HF882_16675</name>
</gene>
<evidence type="ECO:0000313" key="20">
    <source>
        <dbReference type="EMBL" id="NMD88222.1"/>
    </source>
</evidence>
<sequence>MGKSMDKTGKQIILNCEKLERRFALLNNGRLEEYQIERDGNEPKVGDIYLGKIINLEPSLQAAFVDIGAEKNAFLHYHEMLPGCDELLGRRDSDDDDDEKTVSGNEQPIQAKRQKRQEAKPNSKVNQEALRRKKKLTVADIPNIFKPGMEILVQVVKSPISTKGARVTTDISIAGRYLVLMPYSEHIGLSTRIEGGQERDRLRKILAALELPEGMGLICRTVGEGRRSTFFKRDLDLLLDNWRKIEKGMDTRNAPALLYTEPNLVERTIRDFMTEEFQGIVVDDADASCQIIETLNRFGGRKMAEKVTLYNSGKPVFEAYRINDQLREVFQREVRLPGGGAIVVDETEALIAIDVNSGRGRKGADQPEFILKTNLEAAEEIARQLRLRNIGGLVVLDFIDMRSARDREEVYRTMKRLVKDDRAKTKVLPLSRLGLMEMTRQREHESIKDQVFMPCPYCHGSGRVKSVVSMSVEIQRRLNTVLRESRYRNRPVRVIMHPDILQRLRNEDALLLRELEEKYKHDLSFRADPMLHSEEFKLVDPDTGDELK</sequence>
<evidence type="ECO:0000256" key="2">
    <source>
        <dbReference type="ARBA" id="ARBA00004496"/>
    </source>
</evidence>
<keyword evidence="15" id="KW-0460">Magnesium</keyword>
<name>A0A848B5A0_9BACT</name>
<dbReference type="InterPro" id="IPR004659">
    <property type="entry name" value="RNase_E/G"/>
</dbReference>
<keyword evidence="16" id="KW-0694">RNA-binding</keyword>
<keyword evidence="12" id="KW-0699">rRNA-binding</keyword>
<keyword evidence="14" id="KW-0378">Hydrolase</keyword>
<keyword evidence="13" id="KW-0255">Endonuclease</keyword>
<evidence type="ECO:0000256" key="5">
    <source>
        <dbReference type="ARBA" id="ARBA00022475"/>
    </source>
</evidence>
<dbReference type="InterPro" id="IPR012340">
    <property type="entry name" value="NA-bd_OB-fold"/>
</dbReference>
<feature type="region of interest" description="Disordered" evidence="18">
    <location>
        <begin position="88"/>
        <end position="129"/>
    </location>
</feature>
<dbReference type="Proteomes" id="UP000576225">
    <property type="component" value="Unassembled WGS sequence"/>
</dbReference>
<dbReference type="Gene3D" id="2.40.50.140">
    <property type="entry name" value="Nucleic acid-binding proteins"/>
    <property type="match status" value="1"/>
</dbReference>
<evidence type="ECO:0000256" key="8">
    <source>
        <dbReference type="ARBA" id="ARBA00022552"/>
    </source>
</evidence>
<dbReference type="AlphaFoldDB" id="A0A848B5A0"/>
<dbReference type="GO" id="GO:0005737">
    <property type="term" value="C:cytoplasm"/>
    <property type="evidence" value="ECO:0007669"/>
    <property type="project" value="UniProtKB-SubCell"/>
</dbReference>
<evidence type="ECO:0000256" key="16">
    <source>
        <dbReference type="ARBA" id="ARBA00022884"/>
    </source>
</evidence>
<dbReference type="GO" id="GO:0008033">
    <property type="term" value="P:tRNA processing"/>
    <property type="evidence" value="ECO:0007669"/>
    <property type="project" value="UniProtKB-KW"/>
</dbReference>
<evidence type="ECO:0000256" key="18">
    <source>
        <dbReference type="SAM" id="MobiDB-lite"/>
    </source>
</evidence>
<dbReference type="CDD" id="cd04453">
    <property type="entry name" value="S1_RNase_E"/>
    <property type="match status" value="1"/>
</dbReference>
<dbReference type="GO" id="GO:0016787">
    <property type="term" value="F:hydrolase activity"/>
    <property type="evidence" value="ECO:0007669"/>
    <property type="project" value="UniProtKB-KW"/>
</dbReference>
<dbReference type="SMART" id="SM00316">
    <property type="entry name" value="S1"/>
    <property type="match status" value="1"/>
</dbReference>
<evidence type="ECO:0000256" key="10">
    <source>
        <dbReference type="ARBA" id="ARBA00022722"/>
    </source>
</evidence>
<dbReference type="OrthoDB" id="9804278at2"/>
<dbReference type="GO" id="GO:0019843">
    <property type="term" value="F:rRNA binding"/>
    <property type="evidence" value="ECO:0007669"/>
    <property type="project" value="UniProtKB-KW"/>
</dbReference>
<dbReference type="PANTHER" id="PTHR30001">
    <property type="entry name" value="RIBONUCLEASE"/>
    <property type="match status" value="1"/>
</dbReference>
<organism evidence="20 21">
    <name type="scientific">Victivallis vadensis</name>
    <dbReference type="NCBI Taxonomy" id="172901"/>
    <lineage>
        <taxon>Bacteria</taxon>
        <taxon>Pseudomonadati</taxon>
        <taxon>Lentisphaerota</taxon>
        <taxon>Lentisphaeria</taxon>
        <taxon>Victivallales</taxon>
        <taxon>Victivallaceae</taxon>
        <taxon>Victivallis</taxon>
    </lineage>
</organism>
<evidence type="ECO:0000313" key="21">
    <source>
        <dbReference type="Proteomes" id="UP000576225"/>
    </source>
</evidence>
<feature type="domain" description="S1 motif" evidence="19">
    <location>
        <begin position="44"/>
        <end position="170"/>
    </location>
</feature>
<protein>
    <recommendedName>
        <fullName evidence="4">Ribonuclease G</fullName>
    </recommendedName>
</protein>
<dbReference type="PANTHER" id="PTHR30001:SF1">
    <property type="entry name" value="RIBONUCLEASE E_G-LIKE PROTEIN, CHLOROPLASTIC"/>
    <property type="match status" value="1"/>
</dbReference>
<keyword evidence="11" id="KW-0479">Metal-binding</keyword>
<evidence type="ECO:0000256" key="1">
    <source>
        <dbReference type="ARBA" id="ARBA00001946"/>
    </source>
</evidence>
<comment type="cofactor">
    <cofactor evidence="1">
        <name>Mg(2+)</name>
        <dbReference type="ChEBI" id="CHEBI:18420"/>
    </cofactor>
</comment>
<evidence type="ECO:0000256" key="17">
    <source>
        <dbReference type="ARBA" id="ARBA00023136"/>
    </source>
</evidence>
<evidence type="ECO:0000256" key="3">
    <source>
        <dbReference type="ARBA" id="ARBA00005663"/>
    </source>
</evidence>
<dbReference type="GO" id="GO:0004519">
    <property type="term" value="F:endonuclease activity"/>
    <property type="evidence" value="ECO:0007669"/>
    <property type="project" value="UniProtKB-KW"/>
</dbReference>
<evidence type="ECO:0000256" key="11">
    <source>
        <dbReference type="ARBA" id="ARBA00022723"/>
    </source>
</evidence>
<evidence type="ECO:0000256" key="12">
    <source>
        <dbReference type="ARBA" id="ARBA00022730"/>
    </source>
</evidence>
<keyword evidence="17" id="KW-0472">Membrane</keyword>
<evidence type="ECO:0000256" key="9">
    <source>
        <dbReference type="ARBA" id="ARBA00022694"/>
    </source>
</evidence>
<keyword evidence="6" id="KW-0963">Cytoplasm</keyword>